<dbReference type="InterPro" id="IPR001466">
    <property type="entry name" value="Beta-lactam-related"/>
</dbReference>
<sequence length="404" mass="43536">MPLRPTRPFRAVPRRRLGSVFVVAAASVAVLVPAATGTAAGSGARAGAGPVDDRTLQSQIDRFVSEPGGPPAIIALLRDGKRTRVLRAGVADLTTGRPPRAQDHMRIASTAKAFSGAVALYLVDRGALDLDDTLRKRLPQLPAAWGKVTLRQLLNHTSGLPDYSQAPGFVAVVSADPRHQFDSRRLLDYVADEPLLFPPGSRYAYSNSDNIAVALMAEAVTGTPYEQLLRRLVYRPLELRDTSLPQGYRIPEPYLHGYDVSDPAAPLDVSELVSASGAWASGGIISTPADMTRFIRGYASGALYDKGLLREQRQWIAGASEPAGPGRNAVGLGIFRYTTRCGVVLGHTGNFPGYTQLVAATPDGRRSLTFSVTSQINRTTDPARLERLRVIEENFVCALLRDGR</sequence>
<dbReference type="PANTHER" id="PTHR46825:SF7">
    <property type="entry name" value="D-ALANYL-D-ALANINE CARBOXYPEPTIDASE"/>
    <property type="match status" value="1"/>
</dbReference>
<evidence type="ECO:0000313" key="4">
    <source>
        <dbReference type="Proteomes" id="UP000649259"/>
    </source>
</evidence>
<name>A0ABQ3RXS5_9ACTN</name>
<organism evidence="3 4">
    <name type="scientific">Streptomyces asoensis</name>
    <dbReference type="NCBI Taxonomy" id="249586"/>
    <lineage>
        <taxon>Bacteria</taxon>
        <taxon>Bacillati</taxon>
        <taxon>Actinomycetota</taxon>
        <taxon>Actinomycetes</taxon>
        <taxon>Kitasatosporales</taxon>
        <taxon>Streptomycetaceae</taxon>
        <taxon>Streptomyces</taxon>
    </lineage>
</organism>
<protein>
    <recommendedName>
        <fullName evidence="2">Beta-lactamase-related domain-containing protein</fullName>
    </recommendedName>
</protein>
<dbReference type="SUPFAM" id="SSF56601">
    <property type="entry name" value="beta-lactamase/transpeptidase-like"/>
    <property type="match status" value="1"/>
</dbReference>
<feature type="domain" description="Beta-lactamase-related" evidence="2">
    <location>
        <begin position="62"/>
        <end position="381"/>
    </location>
</feature>
<gene>
    <name evidence="3" type="ORF">Saso_23140</name>
</gene>
<dbReference type="PANTHER" id="PTHR46825">
    <property type="entry name" value="D-ALANYL-D-ALANINE-CARBOXYPEPTIDASE/ENDOPEPTIDASE AMPH"/>
    <property type="match status" value="1"/>
</dbReference>
<dbReference type="Pfam" id="PF00144">
    <property type="entry name" value="Beta-lactamase"/>
    <property type="match status" value="1"/>
</dbReference>
<feature type="chain" id="PRO_5045040358" description="Beta-lactamase-related domain-containing protein" evidence="1">
    <location>
        <begin position="35"/>
        <end position="404"/>
    </location>
</feature>
<dbReference type="GeneID" id="91470213"/>
<proteinExistence type="predicted"/>
<reference evidence="4" key="1">
    <citation type="submission" date="2023-07" db="EMBL/GenBank/DDBJ databases">
        <title>Whole genome shotgun sequence of Streptomyces cacaoi subsp. asoensis NBRC 13813.</title>
        <authorList>
            <person name="Komaki H."/>
            <person name="Tamura T."/>
        </authorList>
    </citation>
    <scope>NUCLEOTIDE SEQUENCE [LARGE SCALE GENOMIC DNA]</scope>
    <source>
        <strain evidence="4">NBRC 13813</strain>
    </source>
</reference>
<feature type="signal peptide" evidence="1">
    <location>
        <begin position="1"/>
        <end position="34"/>
    </location>
</feature>
<evidence type="ECO:0000256" key="1">
    <source>
        <dbReference type="SAM" id="SignalP"/>
    </source>
</evidence>
<dbReference type="EMBL" id="BNEB01000002">
    <property type="protein sequence ID" value="GHI60664.1"/>
    <property type="molecule type" value="Genomic_DNA"/>
</dbReference>
<dbReference type="InterPro" id="IPR012338">
    <property type="entry name" value="Beta-lactam/transpept-like"/>
</dbReference>
<accession>A0ABQ3RXS5</accession>
<keyword evidence="4" id="KW-1185">Reference proteome</keyword>
<dbReference type="Proteomes" id="UP000649259">
    <property type="component" value="Unassembled WGS sequence"/>
</dbReference>
<dbReference type="RefSeq" id="WP_189919115.1">
    <property type="nucleotide sequence ID" value="NZ_BMSI01000002.1"/>
</dbReference>
<dbReference type="Gene3D" id="3.40.710.10">
    <property type="entry name" value="DD-peptidase/beta-lactamase superfamily"/>
    <property type="match status" value="1"/>
</dbReference>
<evidence type="ECO:0000313" key="3">
    <source>
        <dbReference type="EMBL" id="GHI60664.1"/>
    </source>
</evidence>
<dbReference type="InterPro" id="IPR050491">
    <property type="entry name" value="AmpC-like"/>
</dbReference>
<evidence type="ECO:0000259" key="2">
    <source>
        <dbReference type="Pfam" id="PF00144"/>
    </source>
</evidence>
<comment type="caution">
    <text evidence="3">The sequence shown here is derived from an EMBL/GenBank/DDBJ whole genome shotgun (WGS) entry which is preliminary data.</text>
</comment>
<keyword evidence="1" id="KW-0732">Signal</keyword>